<dbReference type="Proteomes" id="UP000218231">
    <property type="component" value="Unassembled WGS sequence"/>
</dbReference>
<evidence type="ECO:0000313" key="2">
    <source>
        <dbReference type="EMBL" id="PAV66171.1"/>
    </source>
</evidence>
<protein>
    <submittedName>
        <fullName evidence="2">Uncharacterized protein</fullName>
    </submittedName>
</protein>
<evidence type="ECO:0000256" key="1">
    <source>
        <dbReference type="SAM" id="MobiDB-lite"/>
    </source>
</evidence>
<dbReference type="EMBL" id="LIAE01010149">
    <property type="protein sequence ID" value="PAV66171.1"/>
    <property type="molecule type" value="Genomic_DNA"/>
</dbReference>
<reference evidence="2 3" key="1">
    <citation type="journal article" date="2017" name="Curr. Biol.">
        <title>Genome architecture and evolution of a unichromosomal asexual nematode.</title>
        <authorList>
            <person name="Fradin H."/>
            <person name="Zegar C."/>
            <person name="Gutwein M."/>
            <person name="Lucas J."/>
            <person name="Kovtun M."/>
            <person name="Corcoran D."/>
            <person name="Baugh L.R."/>
            <person name="Kiontke K."/>
            <person name="Gunsalus K."/>
            <person name="Fitch D.H."/>
            <person name="Piano F."/>
        </authorList>
    </citation>
    <scope>NUCLEOTIDE SEQUENCE [LARGE SCALE GENOMIC DNA]</scope>
    <source>
        <strain evidence="2">PF1309</strain>
    </source>
</reference>
<comment type="caution">
    <text evidence="2">The sequence shown here is derived from an EMBL/GenBank/DDBJ whole genome shotgun (WGS) entry which is preliminary data.</text>
</comment>
<evidence type="ECO:0000313" key="3">
    <source>
        <dbReference type="Proteomes" id="UP000218231"/>
    </source>
</evidence>
<feature type="region of interest" description="Disordered" evidence="1">
    <location>
        <begin position="385"/>
        <end position="404"/>
    </location>
</feature>
<dbReference type="AlphaFoldDB" id="A0A2A2JWT9"/>
<sequence>MSVFRLSFQFPHQRPHRRVDIAVLIAQFLDLAHRVDDGRMVAPTELAPDLGQRARRQALRQIHGNLARAGDGAAAARRHQIERLQLEMLADELLDLVDRHAPLRPAQHVAQRRQREIQVDTVAGQLRIGDHAVQRAFQLADVGVDARGQQVEHLCGNLCLGQVCEFPVQYGTAQREVGRLDVGDEADRHAADDPRLDAVQRLRAPIGGDDEAAARPHDLVDRVEEFFLRRILARDELQVVDQQQVGAAQPLLEGVRVARPERADKIEHEALGRHAQHGRIRMLRQKRMADRVHQVRLALPRPRMEEQRAEPRHTRFGQRARRVERDAIGRIDDEAIEGEARIERRSLSTRCIAGDDGGGRLHERQHRGGLRRGGRRRLGNQLHRRGRHTRLDRHAAHAGQQRAEFQHQPVRIMIADPVGHEGGWQREADRIGITVLDQLHRLQPLFEQPRTGRFAQVAADARPGALRLALRHRRYLPIVQRTPLRYRKRRVSPQWL</sequence>
<name>A0A2A2JWT9_9BILA</name>
<keyword evidence="3" id="KW-1185">Reference proteome</keyword>
<accession>A0A2A2JWT9</accession>
<organism evidence="2 3">
    <name type="scientific">Diploscapter pachys</name>
    <dbReference type="NCBI Taxonomy" id="2018661"/>
    <lineage>
        <taxon>Eukaryota</taxon>
        <taxon>Metazoa</taxon>
        <taxon>Ecdysozoa</taxon>
        <taxon>Nematoda</taxon>
        <taxon>Chromadorea</taxon>
        <taxon>Rhabditida</taxon>
        <taxon>Rhabditina</taxon>
        <taxon>Rhabditomorpha</taxon>
        <taxon>Rhabditoidea</taxon>
        <taxon>Rhabditidae</taxon>
        <taxon>Diploscapter</taxon>
    </lineage>
</organism>
<proteinExistence type="predicted"/>
<gene>
    <name evidence="2" type="ORF">WR25_02116</name>
</gene>
<feature type="region of interest" description="Disordered" evidence="1">
    <location>
        <begin position="356"/>
        <end position="376"/>
    </location>
</feature>
<feature type="compositionally biased region" description="Basic residues" evidence="1">
    <location>
        <begin position="363"/>
        <end position="376"/>
    </location>
</feature>